<keyword evidence="13" id="KW-1185">Reference proteome</keyword>
<evidence type="ECO:0000256" key="7">
    <source>
        <dbReference type="ARBA" id="ARBA00022982"/>
    </source>
</evidence>
<dbReference type="EMBL" id="LHPF02000034">
    <property type="protein sequence ID" value="PSC68697.1"/>
    <property type="molecule type" value="Genomic_DNA"/>
</dbReference>
<sequence>MAALQLSRPGRSLAPCGPAASHRQQPRNVQQRQPALQQLGQRAPPPPPARRRRSVAAAAAAEEEDLEVDGAFCMPAFVTTDNQRSKCFTVLDVEVGDYPGLLRVISWTLNGLDVVAQNAVVRTTPSGQAHNTFWLTTRSGAKLSDTAAELLAERVRDFVMYCSPDESAHTRTEFCAPPIYISNSSHPDYTVVMVQEAKATPGFLLEVASALSGMSIQILQGVVQGESCGEGELEPEFADKELSETSCLLTDLNEASSGRIFKFFVLNSQGHKLSYAGVSALIYTLSAVLGYRSHPTVPPEQELLLGARFLTPATRRLSWQPPSPPEERPALQPLRLGALIAMAWRSALSKNLQELRIHVCQKSQGSAGARDFLLSSYAELKKANPTFPLLVRECSGVEAKLVARYDFGVEQAVKVEGLSKADVAKQLEALVKKGESMPRSAESASAL</sequence>
<protein>
    <submittedName>
        <fullName evidence="12">NADH:ubiquinone oxidoreductase 11 kDa subunit</fullName>
    </submittedName>
</protein>
<keyword evidence="4" id="KW-0813">Transport</keyword>
<organism evidence="12 13">
    <name type="scientific">Micractinium conductrix</name>
    <dbReference type="NCBI Taxonomy" id="554055"/>
    <lineage>
        <taxon>Eukaryota</taxon>
        <taxon>Viridiplantae</taxon>
        <taxon>Chlorophyta</taxon>
        <taxon>core chlorophytes</taxon>
        <taxon>Trebouxiophyceae</taxon>
        <taxon>Chlorellales</taxon>
        <taxon>Chlorellaceae</taxon>
        <taxon>Chlorella clade</taxon>
        <taxon>Micractinium</taxon>
    </lineage>
</organism>
<dbReference type="SMART" id="SM00916">
    <property type="entry name" value="L51_S25_CI-B8"/>
    <property type="match status" value="1"/>
</dbReference>
<keyword evidence="5" id="KW-0679">Respiratory chain</keyword>
<evidence type="ECO:0000256" key="8">
    <source>
        <dbReference type="ARBA" id="ARBA00023128"/>
    </source>
</evidence>
<dbReference type="PANTHER" id="PTHR12878">
    <property type="entry name" value="NADH-UBIQUINONE OXIDOREDUCTASE B8 SUBUNIT"/>
    <property type="match status" value="1"/>
</dbReference>
<evidence type="ECO:0000313" key="12">
    <source>
        <dbReference type="EMBL" id="PSC68697.1"/>
    </source>
</evidence>
<reference evidence="12 13" key="1">
    <citation type="journal article" date="2018" name="Plant J.">
        <title>Genome sequences of Chlorella sorokiniana UTEX 1602 and Micractinium conductrix SAG 241.80: implications to maltose excretion by a green alga.</title>
        <authorList>
            <person name="Arriola M.B."/>
            <person name="Velmurugan N."/>
            <person name="Zhang Y."/>
            <person name="Plunkett M.H."/>
            <person name="Hondzo H."/>
            <person name="Barney B.M."/>
        </authorList>
    </citation>
    <scope>NUCLEOTIDE SEQUENCE [LARGE SCALE GENOMIC DNA]</scope>
    <source>
        <strain evidence="12 13">SAG 241.80</strain>
    </source>
</reference>
<feature type="domain" description="Ribosomal protein/NADH dehydrogenase" evidence="11">
    <location>
        <begin position="361"/>
        <end position="434"/>
    </location>
</feature>
<dbReference type="Gene3D" id="3.40.30.10">
    <property type="entry name" value="Glutaredoxin"/>
    <property type="match status" value="1"/>
</dbReference>
<evidence type="ECO:0000256" key="6">
    <source>
        <dbReference type="ARBA" id="ARBA00022792"/>
    </source>
</evidence>
<evidence type="ECO:0000256" key="4">
    <source>
        <dbReference type="ARBA" id="ARBA00022448"/>
    </source>
</evidence>
<comment type="subcellular location">
    <subcellularLocation>
        <location evidence="2">Mitochondrion inner membrane</location>
        <topology evidence="2">Peripheral membrane protein</topology>
        <orientation evidence="2">Matrix side</orientation>
    </subcellularLocation>
</comment>
<keyword evidence="8" id="KW-0496">Mitochondrion</keyword>
<dbReference type="PANTHER" id="PTHR12878:SF0">
    <property type="entry name" value="NADH DEHYDROGENASE [UBIQUINONE] 1 ALPHA SUBCOMPLEX SUBUNIT 2"/>
    <property type="match status" value="1"/>
</dbReference>
<evidence type="ECO:0000256" key="1">
    <source>
        <dbReference type="ARBA" id="ARBA00003195"/>
    </source>
</evidence>
<dbReference type="InterPro" id="IPR036249">
    <property type="entry name" value="Thioredoxin-like_sf"/>
</dbReference>
<dbReference type="InterPro" id="IPR016464">
    <property type="entry name" value="NADH_Ub_cplx-1_asu_su-2"/>
</dbReference>
<dbReference type="OrthoDB" id="498505at2759"/>
<evidence type="ECO:0000313" key="13">
    <source>
        <dbReference type="Proteomes" id="UP000239649"/>
    </source>
</evidence>
<keyword evidence="7" id="KW-0249">Electron transport</keyword>
<evidence type="ECO:0000259" key="11">
    <source>
        <dbReference type="SMART" id="SM00916"/>
    </source>
</evidence>
<name>A0A2P6V3P6_9CHLO</name>
<dbReference type="STRING" id="554055.A0A2P6V3P6"/>
<keyword evidence="6" id="KW-0999">Mitochondrion inner membrane</keyword>
<dbReference type="SUPFAM" id="SSF52833">
    <property type="entry name" value="Thioredoxin-like"/>
    <property type="match status" value="1"/>
</dbReference>
<keyword evidence="9" id="KW-0472">Membrane</keyword>
<dbReference type="AlphaFoldDB" id="A0A2P6V3P6"/>
<comment type="caution">
    <text evidence="12">The sequence shown here is derived from an EMBL/GenBank/DDBJ whole genome shotgun (WGS) entry which is preliminary data.</text>
</comment>
<dbReference type="Pfam" id="PF05047">
    <property type="entry name" value="L51_S25_CI-B8"/>
    <property type="match status" value="1"/>
</dbReference>
<dbReference type="Proteomes" id="UP000239649">
    <property type="component" value="Unassembled WGS sequence"/>
</dbReference>
<feature type="compositionally biased region" description="Low complexity" evidence="10">
    <location>
        <begin position="26"/>
        <end position="42"/>
    </location>
</feature>
<feature type="region of interest" description="Disordered" evidence="10">
    <location>
        <begin position="1"/>
        <end position="53"/>
    </location>
</feature>
<proteinExistence type="inferred from homology"/>
<evidence type="ECO:0000256" key="9">
    <source>
        <dbReference type="ARBA" id="ARBA00023136"/>
    </source>
</evidence>
<gene>
    <name evidence="12" type="ORF">C2E20_7749</name>
</gene>
<comment type="function">
    <text evidence="1">Accessory subunit of the mitochondrial membrane respiratory chain NADH dehydrogenase (Complex I), that is believed not to be involved in catalysis. Complex I functions in the transfer of electrons from NADH to the respiratory chain. The immediate electron acceptor for the enzyme is believed to be ubiquinone.</text>
</comment>
<accession>A0A2P6V3P6</accession>
<comment type="similarity">
    <text evidence="3">Belongs to the complex I NDUFA2 subunit family.</text>
</comment>
<evidence type="ECO:0000256" key="3">
    <source>
        <dbReference type="ARBA" id="ARBA00008939"/>
    </source>
</evidence>
<dbReference type="InterPro" id="IPR007741">
    <property type="entry name" value="Ribosomal_mL43/mS25/NADH_DH"/>
</dbReference>
<evidence type="ECO:0000256" key="5">
    <source>
        <dbReference type="ARBA" id="ARBA00022660"/>
    </source>
</evidence>
<dbReference type="GO" id="GO:0005743">
    <property type="term" value="C:mitochondrial inner membrane"/>
    <property type="evidence" value="ECO:0007669"/>
    <property type="project" value="UniProtKB-SubCell"/>
</dbReference>
<evidence type="ECO:0000256" key="2">
    <source>
        <dbReference type="ARBA" id="ARBA00004443"/>
    </source>
</evidence>
<evidence type="ECO:0000256" key="10">
    <source>
        <dbReference type="SAM" id="MobiDB-lite"/>
    </source>
</evidence>